<dbReference type="InterPro" id="IPR036412">
    <property type="entry name" value="HAD-like_sf"/>
</dbReference>
<dbReference type="Gene3D" id="3.40.50.1000">
    <property type="entry name" value="HAD superfamily/HAD-like"/>
    <property type="match status" value="1"/>
</dbReference>
<dbReference type="InterPro" id="IPR010708">
    <property type="entry name" value="5'(3')-deoxyribonucleotidase"/>
</dbReference>
<accession>A0ABR7G2V7</accession>
<dbReference type="Pfam" id="PF06941">
    <property type="entry name" value="NT5C"/>
    <property type="match status" value="1"/>
</dbReference>
<evidence type="ECO:0000313" key="2">
    <source>
        <dbReference type="EMBL" id="MBC5681774.1"/>
    </source>
</evidence>
<dbReference type="EMBL" id="JACOPD010000010">
    <property type="protein sequence ID" value="MBC5681774.1"/>
    <property type="molecule type" value="Genomic_DNA"/>
</dbReference>
<dbReference type="PANTHER" id="PTHR35134:SF2">
    <property type="entry name" value="NUCLEOTIDASE YQFW-RELATED"/>
    <property type="match status" value="1"/>
</dbReference>
<protein>
    <submittedName>
        <fullName evidence="2">2-dehydropantoate 2-reductase</fullName>
    </submittedName>
</protein>
<proteinExistence type="inferred from homology"/>
<dbReference type="RefSeq" id="WP_186837392.1">
    <property type="nucleotide sequence ID" value="NZ_JACOPD010000010.1"/>
</dbReference>
<comment type="similarity">
    <text evidence="1">Belongs to the 5'(3')-deoxyribonucleotidase family.</text>
</comment>
<dbReference type="InterPro" id="IPR052419">
    <property type="entry name" value="5_3-deoxyribonucleotidase-like"/>
</dbReference>
<keyword evidence="3" id="KW-1185">Reference proteome</keyword>
<reference evidence="2 3" key="1">
    <citation type="submission" date="2020-08" db="EMBL/GenBank/DDBJ databases">
        <title>Genome public.</title>
        <authorList>
            <person name="Liu C."/>
            <person name="Sun Q."/>
        </authorList>
    </citation>
    <scope>NUCLEOTIDE SEQUENCE [LARGE SCALE GENOMIC DNA]</scope>
    <source>
        <strain evidence="2 3">NSJ-43</strain>
    </source>
</reference>
<dbReference type="Proteomes" id="UP000628463">
    <property type="component" value="Unassembled WGS sequence"/>
</dbReference>
<comment type="caution">
    <text evidence="2">The sequence shown here is derived from an EMBL/GenBank/DDBJ whole genome shotgun (WGS) entry which is preliminary data.</text>
</comment>
<gene>
    <name evidence="2" type="ORF">H8S01_12505</name>
</gene>
<evidence type="ECO:0000313" key="3">
    <source>
        <dbReference type="Proteomes" id="UP000628463"/>
    </source>
</evidence>
<sequence>MKIYIDFDDVICETAKYFTKIAKELFGIDVPYRQVQFFNLQKSFDLSDEQYDKLMEAGHLPENLLSYEETPGASETINKWVDEGHEVFIITGRPFNSYEPSRKWLDEHHLERVPLFCVDKYGREIFEHEYEYNMTLEQLYSMTFDFAIEDSPSAFEHVLHFHNCKVAVFDRPWNRQAEFPNDNFVRCKNWNQIDKLFEEYAGNVR</sequence>
<evidence type="ECO:0000256" key="1">
    <source>
        <dbReference type="ARBA" id="ARBA00009589"/>
    </source>
</evidence>
<dbReference type="SUPFAM" id="SSF56784">
    <property type="entry name" value="HAD-like"/>
    <property type="match status" value="1"/>
</dbReference>
<name>A0ABR7G2V7_9FIRM</name>
<dbReference type="PANTHER" id="PTHR35134">
    <property type="entry name" value="NUCLEOTIDASE YQFW-RELATED"/>
    <property type="match status" value="1"/>
</dbReference>
<organism evidence="2 3">
    <name type="scientific">Lachnospira hominis</name>
    <name type="common">ex Liu et al. 2021</name>
    <dbReference type="NCBI Taxonomy" id="2763051"/>
    <lineage>
        <taxon>Bacteria</taxon>
        <taxon>Bacillati</taxon>
        <taxon>Bacillota</taxon>
        <taxon>Clostridia</taxon>
        <taxon>Lachnospirales</taxon>
        <taxon>Lachnospiraceae</taxon>
        <taxon>Lachnospira</taxon>
    </lineage>
</organism>
<dbReference type="InterPro" id="IPR023214">
    <property type="entry name" value="HAD_sf"/>
</dbReference>